<organism evidence="2 3">
    <name type="scientific">Microseira wollei NIES-4236</name>
    <dbReference type="NCBI Taxonomy" id="2530354"/>
    <lineage>
        <taxon>Bacteria</taxon>
        <taxon>Bacillati</taxon>
        <taxon>Cyanobacteriota</taxon>
        <taxon>Cyanophyceae</taxon>
        <taxon>Oscillatoriophycideae</taxon>
        <taxon>Aerosakkonematales</taxon>
        <taxon>Aerosakkonemataceae</taxon>
        <taxon>Microseira</taxon>
    </lineage>
</organism>
<proteinExistence type="predicted"/>
<dbReference type="EMBL" id="BLAY01000086">
    <property type="protein sequence ID" value="GET40253.1"/>
    <property type="molecule type" value="Genomic_DNA"/>
</dbReference>
<dbReference type="AlphaFoldDB" id="A0AAV3XCK0"/>
<reference evidence="2" key="1">
    <citation type="submission" date="2019-10" db="EMBL/GenBank/DDBJ databases">
        <title>Draft genome sequece of Microseira wollei NIES-4236.</title>
        <authorList>
            <person name="Yamaguchi H."/>
            <person name="Suzuki S."/>
            <person name="Kawachi M."/>
        </authorList>
    </citation>
    <scope>NUCLEOTIDE SEQUENCE</scope>
    <source>
        <strain evidence="2">NIES-4236</strain>
    </source>
</reference>
<accession>A0AAV3XCK0</accession>
<comment type="caution">
    <text evidence="2">The sequence shown here is derived from an EMBL/GenBank/DDBJ whole genome shotgun (WGS) entry which is preliminary data.</text>
</comment>
<dbReference type="InterPro" id="IPR054181">
    <property type="entry name" value="DUF6888"/>
</dbReference>
<feature type="domain" description="DUF6888" evidence="1">
    <location>
        <begin position="20"/>
        <end position="74"/>
    </location>
</feature>
<protein>
    <recommendedName>
        <fullName evidence="1">DUF6888 domain-containing protein</fullName>
    </recommendedName>
</protein>
<dbReference type="Proteomes" id="UP001050975">
    <property type="component" value="Unassembled WGS sequence"/>
</dbReference>
<evidence type="ECO:0000313" key="2">
    <source>
        <dbReference type="EMBL" id="GET40253.1"/>
    </source>
</evidence>
<dbReference type="Pfam" id="PF21828">
    <property type="entry name" value="DUF6888"/>
    <property type="match status" value="1"/>
</dbReference>
<name>A0AAV3XCK0_9CYAN</name>
<evidence type="ECO:0000259" key="1">
    <source>
        <dbReference type="Pfam" id="PF21828"/>
    </source>
</evidence>
<evidence type="ECO:0000313" key="3">
    <source>
        <dbReference type="Proteomes" id="UP001050975"/>
    </source>
</evidence>
<sequence>MQVDVCYARVNKISGSIDLPKQEQSDTAIFLCQLLSNLAQPINVFRYAQKLKTLYIQAGVADRIAIVIDENGDWNFVL</sequence>
<gene>
    <name evidence="2" type="ORF">MiSe_50620</name>
</gene>
<keyword evidence="3" id="KW-1185">Reference proteome</keyword>